<dbReference type="SUPFAM" id="SSF48208">
    <property type="entry name" value="Six-hairpin glycosidases"/>
    <property type="match status" value="1"/>
</dbReference>
<reference evidence="5" key="1">
    <citation type="submission" date="2021-04" db="EMBL/GenBank/DDBJ databases">
        <title>Ouciella asimina sp. nov., isolated from the surface seawater in the hydrothermal field of Okinawa Trough.</title>
        <authorList>
            <person name="Shuang W."/>
        </authorList>
    </citation>
    <scope>NUCLEOTIDE SEQUENCE</scope>
    <source>
        <strain evidence="5">LXI357</strain>
    </source>
</reference>
<dbReference type="RefSeq" id="WP_284054086.1">
    <property type="nucleotide sequence ID" value="NZ_JAGRQC010000003.1"/>
</dbReference>
<evidence type="ECO:0000259" key="4">
    <source>
        <dbReference type="Pfam" id="PF20736"/>
    </source>
</evidence>
<feature type="signal peptide" evidence="1">
    <location>
        <begin position="1"/>
        <end position="22"/>
    </location>
</feature>
<dbReference type="PANTHER" id="PTHR31151:SF0">
    <property type="entry name" value="PROLINE-TRNA LIGASE (DUF1680)"/>
    <property type="match status" value="1"/>
</dbReference>
<protein>
    <submittedName>
        <fullName evidence="5">Glycoside hydrolase family 127 protein</fullName>
    </submittedName>
</protein>
<dbReference type="GO" id="GO:0005975">
    <property type="term" value="P:carbohydrate metabolic process"/>
    <property type="evidence" value="ECO:0007669"/>
    <property type="project" value="InterPro"/>
</dbReference>
<feature type="domain" description="Non-reducing end beta-L-arabinofuranosidase-like GH127 catalytic" evidence="2">
    <location>
        <begin position="40"/>
        <end position="426"/>
    </location>
</feature>
<name>A0A8T4IKE0_9SPHN</name>
<keyword evidence="1" id="KW-0732">Signal</keyword>
<feature type="chain" id="PRO_5035794891" evidence="1">
    <location>
        <begin position="23"/>
        <end position="783"/>
    </location>
</feature>
<dbReference type="Proteomes" id="UP000676996">
    <property type="component" value="Unassembled WGS sequence"/>
</dbReference>
<accession>A0A8T4IKE0</accession>
<keyword evidence="6" id="KW-1185">Reference proteome</keyword>
<dbReference type="InterPro" id="IPR006311">
    <property type="entry name" value="TAT_signal"/>
</dbReference>
<dbReference type="EMBL" id="JAGRQC010000003">
    <property type="protein sequence ID" value="MBR0552819.1"/>
    <property type="molecule type" value="Genomic_DNA"/>
</dbReference>
<dbReference type="InterPro" id="IPR049046">
    <property type="entry name" value="Beta-AFase-like_GH127_middle"/>
</dbReference>
<comment type="caution">
    <text evidence="5">The sequence shown here is derived from an EMBL/GenBank/DDBJ whole genome shotgun (WGS) entry which is preliminary data.</text>
</comment>
<evidence type="ECO:0000313" key="5">
    <source>
        <dbReference type="EMBL" id="MBR0552819.1"/>
    </source>
</evidence>
<dbReference type="PANTHER" id="PTHR31151">
    <property type="entry name" value="PROLINE-TRNA LIGASE (DUF1680)"/>
    <property type="match status" value="1"/>
</dbReference>
<feature type="domain" description="Glycoside hydrolase GH146 substrate-binding" evidence="3">
    <location>
        <begin position="641"/>
        <end position="772"/>
    </location>
</feature>
<evidence type="ECO:0000259" key="2">
    <source>
        <dbReference type="Pfam" id="PF07944"/>
    </source>
</evidence>
<dbReference type="PROSITE" id="PS51318">
    <property type="entry name" value="TAT"/>
    <property type="match status" value="1"/>
</dbReference>
<dbReference type="AlphaFoldDB" id="A0A8T4IKE0"/>
<evidence type="ECO:0000256" key="1">
    <source>
        <dbReference type="SAM" id="SignalP"/>
    </source>
</evidence>
<dbReference type="InterPro" id="IPR008928">
    <property type="entry name" value="6-hairpin_glycosidase_sf"/>
</dbReference>
<dbReference type="Pfam" id="PF20620">
    <property type="entry name" value="DUF6805"/>
    <property type="match status" value="1"/>
</dbReference>
<dbReference type="InterPro" id="IPR046544">
    <property type="entry name" value="GH146_SB_dom"/>
</dbReference>
<dbReference type="InterPro" id="IPR012878">
    <property type="entry name" value="Beta-AFase-like_GH127_cat"/>
</dbReference>
<dbReference type="GO" id="GO:0016787">
    <property type="term" value="F:hydrolase activity"/>
    <property type="evidence" value="ECO:0007669"/>
    <property type="project" value="UniProtKB-KW"/>
</dbReference>
<organism evidence="5 6">
    <name type="scientific">Stakelama marina</name>
    <dbReference type="NCBI Taxonomy" id="2826939"/>
    <lineage>
        <taxon>Bacteria</taxon>
        <taxon>Pseudomonadati</taxon>
        <taxon>Pseudomonadota</taxon>
        <taxon>Alphaproteobacteria</taxon>
        <taxon>Sphingomonadales</taxon>
        <taxon>Sphingomonadaceae</taxon>
        <taxon>Stakelama</taxon>
    </lineage>
</organism>
<sequence length="783" mass="85546">MVSRRELLAGASALVLAGPAFALARPASGEEVSPVPIGKVALKPSPFADAFAANRRYLLSLDPERFLHNFYLSAGLPAPKPVYGGWESQGIAGHSLGHWLSACSLVVANTGDKEVAAKLDHALSEMARIQAAHGDGYLGGTTVERDGKTVDGKIVFEEIRRGKIWSSGFDLNGGWVPLYVWHKIHAGLLDAHNLAGNPRAKPILLGVAGYLAGVLEPLDDAQMQKVLAAEHGGLNESYANTYALTGNPRWLRMAEKIYHKAVLDPLAARKDQLDGLHANTQIPKLVGLARLYELTDKQRYGTAASFFHDTVTHHHSYVIGGNSEHEHFGPPDKLSNRITEATCEACNSYNMLKLTRHLYRWQPHAHWFDFYERVQLNHMLAHQRPDNGRFVYFMPLASGARRIYSEPEDSFWCCVGSGMESHSKHANSIYWSDPSTLYVNLYIPSELDWPEHDLALTLDTTMPIEGDATITVRRAPAKRHMIALRMPGWAQNPTLKVNGTPVQPEMRNGYAMIDRVWRSGDTIALTLPMTLAVEPTPDDPNVVAFTHGPLVLAADLGPTSQPYEGLGPALVAEGAVSPAALAPTATPAHFTAKGAMGEAISFKPFFSQYDTRTAVYFPSFTPAGWAAKRDDYIRAQAEARELARRTVDILLLGEMQPERDHAFGPGKSEVVNWNGRAARRLPPGSTMTMTMDRKPGPAVLRVTIWNGDAGKPFAISVDGTTLEQSWPKASPGDRFVTLDFALPDTGEQGKAKAKIAITALKDQALIYEMRVLTAPTSGSAPTV</sequence>
<keyword evidence="5" id="KW-0378">Hydrolase</keyword>
<feature type="domain" description="Non-reducing end beta-L-arabinofuranosidase-like GH127 middle" evidence="4">
    <location>
        <begin position="436"/>
        <end position="529"/>
    </location>
</feature>
<gene>
    <name evidence="5" type="ORF">J7S20_09910</name>
</gene>
<dbReference type="Pfam" id="PF07944">
    <property type="entry name" value="Beta-AFase-like_GH127_cat"/>
    <property type="match status" value="1"/>
</dbReference>
<evidence type="ECO:0000313" key="6">
    <source>
        <dbReference type="Proteomes" id="UP000676996"/>
    </source>
</evidence>
<evidence type="ECO:0000259" key="3">
    <source>
        <dbReference type="Pfam" id="PF20620"/>
    </source>
</evidence>
<dbReference type="Pfam" id="PF20736">
    <property type="entry name" value="Glyco_hydro127M"/>
    <property type="match status" value="1"/>
</dbReference>
<proteinExistence type="predicted"/>